<evidence type="ECO:0000256" key="1">
    <source>
        <dbReference type="SAM" id="MobiDB-lite"/>
    </source>
</evidence>
<sequence length="277" mass="29695">MAKKPEPDGKTRSPKISGRGGSRLSGNGSGIGSLLGIYFGFGAGSAFQPTSPQKIRSQSRIVASSLISFSCLVVYALSQYHPSHLHPLIVVSFGDTEIAESKLKAQSTSVQHNLNLGNMNSKSQNHAPTSENHDPTASSQDVGGSGSNQQNTNYVDQQDGTNINDTFFDEDGDEVVGSKRATLSPAWFHFIKFKLNGVVKEKCVCDGSVPGSSSFGSSMSSSHRVGFKKLLSDIASITRDDDESGETKAYCRSVEFDYDVEEENTKESGTTSLDDFV</sequence>
<feature type="compositionally biased region" description="Basic and acidic residues" evidence="1">
    <location>
        <begin position="1"/>
        <end position="11"/>
    </location>
</feature>
<reference evidence="2" key="1">
    <citation type="submission" date="2023-04" db="EMBL/GenBank/DDBJ databases">
        <authorList>
            <person name="Vijverberg K."/>
            <person name="Xiong W."/>
            <person name="Schranz E."/>
        </authorList>
    </citation>
    <scope>NUCLEOTIDE SEQUENCE</scope>
</reference>
<dbReference type="EMBL" id="OX465081">
    <property type="protein sequence ID" value="CAI9288389.1"/>
    <property type="molecule type" value="Genomic_DNA"/>
</dbReference>
<name>A0AA35Z9F5_LACSI</name>
<feature type="region of interest" description="Disordered" evidence="1">
    <location>
        <begin position="114"/>
        <end position="168"/>
    </location>
</feature>
<organism evidence="2 3">
    <name type="scientific">Lactuca saligna</name>
    <name type="common">Willowleaf lettuce</name>
    <dbReference type="NCBI Taxonomy" id="75948"/>
    <lineage>
        <taxon>Eukaryota</taxon>
        <taxon>Viridiplantae</taxon>
        <taxon>Streptophyta</taxon>
        <taxon>Embryophyta</taxon>
        <taxon>Tracheophyta</taxon>
        <taxon>Spermatophyta</taxon>
        <taxon>Magnoliopsida</taxon>
        <taxon>eudicotyledons</taxon>
        <taxon>Gunneridae</taxon>
        <taxon>Pentapetalae</taxon>
        <taxon>asterids</taxon>
        <taxon>campanulids</taxon>
        <taxon>Asterales</taxon>
        <taxon>Asteraceae</taxon>
        <taxon>Cichorioideae</taxon>
        <taxon>Cichorieae</taxon>
        <taxon>Lactucinae</taxon>
        <taxon>Lactuca</taxon>
    </lineage>
</organism>
<dbReference type="AlphaFoldDB" id="A0AA35Z9F5"/>
<accession>A0AA35Z9F5</accession>
<keyword evidence="3" id="KW-1185">Reference proteome</keyword>
<evidence type="ECO:0000313" key="2">
    <source>
        <dbReference type="EMBL" id="CAI9288389.1"/>
    </source>
</evidence>
<gene>
    <name evidence="2" type="ORF">LSALG_LOCUS27691</name>
</gene>
<protein>
    <submittedName>
        <fullName evidence="2">Uncharacterized protein</fullName>
    </submittedName>
</protein>
<feature type="region of interest" description="Disordered" evidence="1">
    <location>
        <begin position="1"/>
        <end position="25"/>
    </location>
</feature>
<proteinExistence type="predicted"/>
<feature type="compositionally biased region" description="Polar residues" evidence="1">
    <location>
        <begin position="114"/>
        <end position="165"/>
    </location>
</feature>
<evidence type="ECO:0000313" key="3">
    <source>
        <dbReference type="Proteomes" id="UP001177003"/>
    </source>
</evidence>
<dbReference type="Proteomes" id="UP001177003">
    <property type="component" value="Chromosome 5"/>
</dbReference>